<dbReference type="Pfam" id="PF07714">
    <property type="entry name" value="PK_Tyr_Ser-Thr"/>
    <property type="match status" value="2"/>
</dbReference>
<dbReference type="SMART" id="SM00220">
    <property type="entry name" value="S_TKc"/>
    <property type="match status" value="1"/>
</dbReference>
<dbReference type="PANTHER" id="PTHR44329:SF214">
    <property type="entry name" value="PROTEIN KINASE DOMAIN-CONTAINING PROTEIN"/>
    <property type="match status" value="1"/>
</dbReference>
<evidence type="ECO:0000313" key="3">
    <source>
        <dbReference type="EMBL" id="KAF5833120.1"/>
    </source>
</evidence>
<dbReference type="Gene3D" id="1.10.510.10">
    <property type="entry name" value="Transferase(Phosphotransferase) domain 1"/>
    <property type="match status" value="1"/>
</dbReference>
<sequence>MAAQRHEEEQDVKEGMAKEGMAKEGEGNELGMKGQLSAPTGISGTGTAGMAILRKFPHLLTTPVILFCLIVALGTFGLVYATSQHYDIEGRQARDSALIAADGLAKQLSSASRAALCLAAVVRMEPRWPFLVSHFQVLAEELFSQMSQDEDDFGLMELSFLPFGRVRASLGKPVQRNSTADLFSPGFMHEWMPLETLQQGSLDIKGPNSLSHSDLFSFTAGYPVFFPDTDEDESWGHPDNITHPTGCPGPPCYDPETRRKFWGFTGALVNAGPILAGKSRHLERLLADDFSYLLTIKRPDGTNGEGTVVPGGPHPNKVTAKVTVALPGNSWELSVYNPRQEEIMTMRDGLIAMVVIMAFILSGLLLLLLVSAKKASVLLKEQLVTNRLLEEEKVSREALLGRQFDLIACFDTKPPKLYNKSQQSPGQQCTLERIAQARAAISESSRSKDEDFSVQELLAEGSFGKVYRGQWRGTDVAVKIIMLPSNMSGREKREKMVVWEAAISSSLIHPNICQTYHYRIKPVKESSRPGLGMDHSGSAVALRNLNGSEPRSGILAHSDNSGSSVSEEVHSYEVHLILEYCDRSSLRDALDSGAFLAPNGINYAAQLDCAMDVAKAMLHLHCNNILHLDLKTRNILLSSSGVEGKGVTCKVSDFGLSVRMDHMETHVSSLFQGTMTHMAPEVLLKGTCSKASDVYAFGIVLWELFTCGSPFYGVPPALLGHLIVKDGKRPAWPPVVPKGYRDLVEECWDQDPDARCGRRLCRNAGLAGTARYRVVQDLNSVSVSRILFTSLKISLRPGIYPRIVEVRDGPFVVRGF</sequence>
<keyword evidence="1" id="KW-0812">Transmembrane</keyword>
<keyword evidence="1" id="KW-0472">Membrane</keyword>
<dbReference type="InterPro" id="IPR051681">
    <property type="entry name" value="Ser/Thr_Kinases-Pseudokinases"/>
</dbReference>
<accession>A0ABQ7GET7</accession>
<dbReference type="InterPro" id="IPR008271">
    <property type="entry name" value="Ser/Thr_kinase_AS"/>
</dbReference>
<name>A0ABQ7GET7_DUNSA</name>
<reference evidence="3" key="1">
    <citation type="submission" date="2017-08" db="EMBL/GenBank/DDBJ databases">
        <authorList>
            <person name="Polle J.E."/>
            <person name="Barry K."/>
            <person name="Cushman J."/>
            <person name="Schmutz J."/>
            <person name="Tran D."/>
            <person name="Hathwaick L.T."/>
            <person name="Yim W.C."/>
            <person name="Jenkins J."/>
            <person name="Mckie-Krisberg Z.M."/>
            <person name="Prochnik S."/>
            <person name="Lindquist E."/>
            <person name="Dockter R.B."/>
            <person name="Adam C."/>
            <person name="Molina H."/>
            <person name="Bunkerborg J."/>
            <person name="Jin E."/>
            <person name="Buchheim M."/>
            <person name="Magnuson J."/>
        </authorList>
    </citation>
    <scope>NUCLEOTIDE SEQUENCE</scope>
    <source>
        <strain evidence="3">CCAP 19/18</strain>
    </source>
</reference>
<keyword evidence="4" id="KW-1185">Reference proteome</keyword>
<dbReference type="PRINTS" id="PR00109">
    <property type="entry name" value="TYRKINASE"/>
</dbReference>
<dbReference type="SUPFAM" id="SSF56112">
    <property type="entry name" value="Protein kinase-like (PK-like)"/>
    <property type="match status" value="1"/>
</dbReference>
<dbReference type="InterPro" id="IPR000719">
    <property type="entry name" value="Prot_kinase_dom"/>
</dbReference>
<organism evidence="3 4">
    <name type="scientific">Dunaliella salina</name>
    <name type="common">Green alga</name>
    <name type="synonym">Protococcus salinus</name>
    <dbReference type="NCBI Taxonomy" id="3046"/>
    <lineage>
        <taxon>Eukaryota</taxon>
        <taxon>Viridiplantae</taxon>
        <taxon>Chlorophyta</taxon>
        <taxon>core chlorophytes</taxon>
        <taxon>Chlorophyceae</taxon>
        <taxon>CS clade</taxon>
        <taxon>Chlamydomonadales</taxon>
        <taxon>Dunaliellaceae</taxon>
        <taxon>Dunaliella</taxon>
    </lineage>
</organism>
<feature type="domain" description="Protein kinase" evidence="2">
    <location>
        <begin position="452"/>
        <end position="766"/>
    </location>
</feature>
<evidence type="ECO:0000313" key="4">
    <source>
        <dbReference type="Proteomes" id="UP000815325"/>
    </source>
</evidence>
<comment type="caution">
    <text evidence="3">The sequence shown here is derived from an EMBL/GenBank/DDBJ whole genome shotgun (WGS) entry which is preliminary data.</text>
</comment>
<feature type="transmembrane region" description="Helical" evidence="1">
    <location>
        <begin position="349"/>
        <end position="370"/>
    </location>
</feature>
<dbReference type="InterPro" id="IPR001245">
    <property type="entry name" value="Ser-Thr/Tyr_kinase_cat_dom"/>
</dbReference>
<feature type="transmembrane region" description="Helical" evidence="1">
    <location>
        <begin position="60"/>
        <end position="81"/>
    </location>
</feature>
<proteinExistence type="predicted"/>
<dbReference type="Gene3D" id="3.30.200.20">
    <property type="entry name" value="Phosphorylase Kinase, domain 1"/>
    <property type="match status" value="1"/>
</dbReference>
<evidence type="ECO:0000256" key="1">
    <source>
        <dbReference type="SAM" id="Phobius"/>
    </source>
</evidence>
<dbReference type="PROSITE" id="PS50011">
    <property type="entry name" value="PROTEIN_KINASE_DOM"/>
    <property type="match status" value="1"/>
</dbReference>
<dbReference type="PANTHER" id="PTHR44329">
    <property type="entry name" value="SERINE/THREONINE-PROTEIN KINASE TNNI3K-RELATED"/>
    <property type="match status" value="1"/>
</dbReference>
<dbReference type="EMBL" id="MU069829">
    <property type="protein sequence ID" value="KAF5833120.1"/>
    <property type="molecule type" value="Genomic_DNA"/>
</dbReference>
<protein>
    <submittedName>
        <fullName evidence="3">Kinase-like domain-containing protein</fullName>
    </submittedName>
</protein>
<dbReference type="PROSITE" id="PS00108">
    <property type="entry name" value="PROTEIN_KINASE_ST"/>
    <property type="match status" value="1"/>
</dbReference>
<keyword evidence="1" id="KW-1133">Transmembrane helix</keyword>
<dbReference type="Proteomes" id="UP000815325">
    <property type="component" value="Unassembled WGS sequence"/>
</dbReference>
<evidence type="ECO:0000259" key="2">
    <source>
        <dbReference type="PROSITE" id="PS50011"/>
    </source>
</evidence>
<gene>
    <name evidence="3" type="ORF">DUNSADRAFT_10670</name>
</gene>
<dbReference type="InterPro" id="IPR011009">
    <property type="entry name" value="Kinase-like_dom_sf"/>
</dbReference>